<reference evidence="7 8" key="1">
    <citation type="submission" date="2019-01" db="EMBL/GenBank/DDBJ databases">
        <authorList>
            <person name="Chen W.-M."/>
        </authorList>
    </citation>
    <scope>NUCLEOTIDE SEQUENCE [LARGE SCALE GENOMIC DNA]</scope>
    <source>
        <strain evidence="7 8">ICH-3</strain>
    </source>
</reference>
<evidence type="ECO:0000313" key="7">
    <source>
        <dbReference type="EMBL" id="RVT50086.1"/>
    </source>
</evidence>
<evidence type="ECO:0000259" key="6">
    <source>
        <dbReference type="PROSITE" id="PS50931"/>
    </source>
</evidence>
<keyword evidence="4" id="KW-0804">Transcription</keyword>
<dbReference type="InterPro" id="IPR036388">
    <property type="entry name" value="WH-like_DNA-bd_sf"/>
</dbReference>
<dbReference type="Gene3D" id="3.40.190.10">
    <property type="entry name" value="Periplasmic binding protein-like II"/>
    <property type="match status" value="2"/>
</dbReference>
<sequence length="331" mass="35540">MIELRPLRQFIAVAEELHFGRAAERLHISQPALTQAIQQLELRMGAPLLERSQRRVSLSPAGAALLPELRRLIAAADALPAQAQAAAAGQAGRLRLAFVSSIAYGPLPGWLRSFREARPGVQLALREATLDVQLDAFAADQIDAGFVLHAEGAAPPGLAARRVLREPLMLALPETHALARQARPSWAALSAEPLVIFPRRIAPSLYDAILGHYRARGATPVIGQEAIQMQTIVNLVSAGMGIAWVPASLTQLQRPGVVYRAPAGAVLSCETSLVWREPAQPAVRRFVDHVAAVSDTMSMAPAATPQRRQSAAVTPQPLSKPRPASRPRKLA</sequence>
<evidence type="ECO:0000313" key="8">
    <source>
        <dbReference type="Proteomes" id="UP000288178"/>
    </source>
</evidence>
<dbReference type="PANTHER" id="PTHR30346">
    <property type="entry name" value="TRANSCRIPTIONAL DUAL REGULATOR HCAR-RELATED"/>
    <property type="match status" value="1"/>
</dbReference>
<protein>
    <submittedName>
        <fullName evidence="7">LysR family transcriptional regulator</fullName>
    </submittedName>
</protein>
<evidence type="ECO:0000256" key="3">
    <source>
        <dbReference type="ARBA" id="ARBA00023125"/>
    </source>
</evidence>
<evidence type="ECO:0000256" key="2">
    <source>
        <dbReference type="ARBA" id="ARBA00023015"/>
    </source>
</evidence>
<dbReference type="Pfam" id="PF00126">
    <property type="entry name" value="HTH_1"/>
    <property type="match status" value="1"/>
</dbReference>
<dbReference type="EMBL" id="SACT01000006">
    <property type="protein sequence ID" value="RVT50086.1"/>
    <property type="molecule type" value="Genomic_DNA"/>
</dbReference>
<feature type="compositionally biased region" description="Polar residues" evidence="5">
    <location>
        <begin position="306"/>
        <end position="317"/>
    </location>
</feature>
<dbReference type="GO" id="GO:0032993">
    <property type="term" value="C:protein-DNA complex"/>
    <property type="evidence" value="ECO:0007669"/>
    <property type="project" value="TreeGrafter"/>
</dbReference>
<dbReference type="OrthoDB" id="5292387at2"/>
<evidence type="ECO:0000256" key="1">
    <source>
        <dbReference type="ARBA" id="ARBA00009437"/>
    </source>
</evidence>
<feature type="domain" description="HTH lysR-type" evidence="6">
    <location>
        <begin position="2"/>
        <end position="59"/>
    </location>
</feature>
<dbReference type="Proteomes" id="UP000288178">
    <property type="component" value="Unassembled WGS sequence"/>
</dbReference>
<dbReference type="InterPro" id="IPR036390">
    <property type="entry name" value="WH_DNA-bd_sf"/>
</dbReference>
<dbReference type="GO" id="GO:0003677">
    <property type="term" value="F:DNA binding"/>
    <property type="evidence" value="ECO:0007669"/>
    <property type="project" value="UniProtKB-KW"/>
</dbReference>
<dbReference type="SUPFAM" id="SSF46785">
    <property type="entry name" value="Winged helix' DNA-binding domain"/>
    <property type="match status" value="1"/>
</dbReference>
<comment type="similarity">
    <text evidence="1">Belongs to the LysR transcriptional regulatory family.</text>
</comment>
<dbReference type="PRINTS" id="PR00039">
    <property type="entry name" value="HTHLYSR"/>
</dbReference>
<dbReference type="RefSeq" id="WP_128199596.1">
    <property type="nucleotide sequence ID" value="NZ_SACT01000006.1"/>
</dbReference>
<evidence type="ECO:0000256" key="4">
    <source>
        <dbReference type="ARBA" id="ARBA00023163"/>
    </source>
</evidence>
<dbReference type="InterPro" id="IPR005119">
    <property type="entry name" value="LysR_subst-bd"/>
</dbReference>
<dbReference type="PANTHER" id="PTHR30346:SF28">
    <property type="entry name" value="HTH-TYPE TRANSCRIPTIONAL REGULATOR CYNR"/>
    <property type="match status" value="1"/>
</dbReference>
<proteinExistence type="inferred from homology"/>
<dbReference type="Gene3D" id="1.10.10.10">
    <property type="entry name" value="Winged helix-like DNA-binding domain superfamily/Winged helix DNA-binding domain"/>
    <property type="match status" value="1"/>
</dbReference>
<dbReference type="FunFam" id="1.10.10.10:FF:000001">
    <property type="entry name" value="LysR family transcriptional regulator"/>
    <property type="match status" value="1"/>
</dbReference>
<accession>A0A3S2UNM5</accession>
<evidence type="ECO:0000256" key="5">
    <source>
        <dbReference type="SAM" id="MobiDB-lite"/>
    </source>
</evidence>
<organism evidence="7 8">
    <name type="scientific">Rubrivivax albus</name>
    <dbReference type="NCBI Taxonomy" id="2499835"/>
    <lineage>
        <taxon>Bacteria</taxon>
        <taxon>Pseudomonadati</taxon>
        <taxon>Pseudomonadota</taxon>
        <taxon>Betaproteobacteria</taxon>
        <taxon>Burkholderiales</taxon>
        <taxon>Sphaerotilaceae</taxon>
        <taxon>Rubrivivax</taxon>
    </lineage>
</organism>
<name>A0A3S2UNM5_9BURK</name>
<keyword evidence="8" id="KW-1185">Reference proteome</keyword>
<keyword evidence="3" id="KW-0238">DNA-binding</keyword>
<dbReference type="SUPFAM" id="SSF53850">
    <property type="entry name" value="Periplasmic binding protein-like II"/>
    <property type="match status" value="1"/>
</dbReference>
<feature type="region of interest" description="Disordered" evidence="5">
    <location>
        <begin position="298"/>
        <end position="331"/>
    </location>
</feature>
<dbReference type="InterPro" id="IPR000847">
    <property type="entry name" value="LysR_HTH_N"/>
</dbReference>
<dbReference type="Pfam" id="PF03466">
    <property type="entry name" value="LysR_substrate"/>
    <property type="match status" value="1"/>
</dbReference>
<dbReference type="GO" id="GO:0003700">
    <property type="term" value="F:DNA-binding transcription factor activity"/>
    <property type="evidence" value="ECO:0007669"/>
    <property type="project" value="InterPro"/>
</dbReference>
<dbReference type="PROSITE" id="PS50931">
    <property type="entry name" value="HTH_LYSR"/>
    <property type="match status" value="1"/>
</dbReference>
<comment type="caution">
    <text evidence="7">The sequence shown here is derived from an EMBL/GenBank/DDBJ whole genome shotgun (WGS) entry which is preliminary data.</text>
</comment>
<keyword evidence="2" id="KW-0805">Transcription regulation</keyword>
<gene>
    <name evidence="7" type="ORF">ENE75_17385</name>
</gene>
<dbReference type="AlphaFoldDB" id="A0A3S2UNM5"/>